<dbReference type="Gene3D" id="3.40.50.150">
    <property type="entry name" value="Vaccinia Virus protein VP39"/>
    <property type="match status" value="1"/>
</dbReference>
<dbReference type="InterPro" id="IPR050320">
    <property type="entry name" value="N5-glutamine_MTase"/>
</dbReference>
<evidence type="ECO:0000313" key="4">
    <source>
        <dbReference type="Proteomes" id="UP000027195"/>
    </source>
</evidence>
<evidence type="ECO:0000259" key="2">
    <source>
        <dbReference type="Pfam" id="PF17827"/>
    </source>
</evidence>
<feature type="compositionally biased region" description="Pro residues" evidence="1">
    <location>
        <begin position="191"/>
        <end position="210"/>
    </location>
</feature>
<feature type="region of interest" description="Disordered" evidence="1">
    <location>
        <begin position="289"/>
        <end position="337"/>
    </location>
</feature>
<dbReference type="PANTHER" id="PTHR18895">
    <property type="entry name" value="HEMK METHYLTRANSFERASE"/>
    <property type="match status" value="1"/>
</dbReference>
<gene>
    <name evidence="3" type="ORF">BOTBODRAFT_141560</name>
</gene>
<dbReference type="STRING" id="930990.A0A067MZW5"/>
<dbReference type="InterPro" id="IPR029063">
    <property type="entry name" value="SAM-dependent_MTases_sf"/>
</dbReference>
<name>A0A067MZW5_BOTB1</name>
<sequence length="413" mass="44571">MPRVPVHSSGQLLARLRQSLGPQAATQELRWLREAAIIQLRREELQMKPSTRRSEHTAASSQKDSAALDTLLSSMVERRAAGEPIQYIIGRKKTYLAGNQPFGDLTLKTRPPTLIPRPETEDWTLRVSTTLTPSLKNPVSILDLCTGSGCIPLLLCRSWVQGSVRALGVDVSPSAISLARDNAMACGYDSTPPPISPNSNPNGPPAPPNPLAAVQIPPHGNSRSIARNTFEVLEADLFSPGFHDLLVSHPLYPFSLITCNPPYIPRAEYEKLDPSVKNFEDPRALIGVAPPTGSAQLPASHSSASPSAFHCSPSPSASPSTLLSPHSPIQPRPQKDDGLDFYHQIRRILSQTPSILRPGGLVALEVGAGQAESMKDIMTSTGTSCGGAGKLERAEVWKDQWEVDRVVVGWSPL</sequence>
<dbReference type="GO" id="GO:0005739">
    <property type="term" value="C:mitochondrion"/>
    <property type="evidence" value="ECO:0007669"/>
    <property type="project" value="TreeGrafter"/>
</dbReference>
<dbReference type="InParanoid" id="A0A067MZW5"/>
<dbReference type="SUPFAM" id="SSF53335">
    <property type="entry name" value="S-adenosyl-L-methionine-dependent methyltransferases"/>
    <property type="match status" value="1"/>
</dbReference>
<dbReference type="Proteomes" id="UP000027195">
    <property type="component" value="Unassembled WGS sequence"/>
</dbReference>
<dbReference type="FunCoup" id="A0A067MZW5">
    <property type="interactions" value="7"/>
</dbReference>
<dbReference type="Pfam" id="PF17827">
    <property type="entry name" value="PrmC_N"/>
    <property type="match status" value="1"/>
</dbReference>
<dbReference type="CDD" id="cd02440">
    <property type="entry name" value="AdoMet_MTases"/>
    <property type="match status" value="1"/>
</dbReference>
<dbReference type="PANTHER" id="PTHR18895:SF74">
    <property type="entry name" value="MTRF1L RELEASE FACTOR GLUTAMINE METHYLTRANSFERASE"/>
    <property type="match status" value="1"/>
</dbReference>
<dbReference type="AlphaFoldDB" id="A0A067MZW5"/>
<dbReference type="HOGENOM" id="CLU_018398_0_2_1"/>
<protein>
    <recommendedName>
        <fullName evidence="2">Release factor glutamine methyltransferase N-terminal domain-containing protein</fullName>
    </recommendedName>
</protein>
<dbReference type="InterPro" id="IPR040758">
    <property type="entry name" value="PrmC_N"/>
</dbReference>
<proteinExistence type="predicted"/>
<reference evidence="4" key="1">
    <citation type="journal article" date="2014" name="Proc. Natl. Acad. Sci. U.S.A.">
        <title>Extensive sampling of basidiomycete genomes demonstrates inadequacy of the white-rot/brown-rot paradigm for wood decay fungi.</title>
        <authorList>
            <person name="Riley R."/>
            <person name="Salamov A.A."/>
            <person name="Brown D.W."/>
            <person name="Nagy L.G."/>
            <person name="Floudas D."/>
            <person name="Held B.W."/>
            <person name="Levasseur A."/>
            <person name="Lombard V."/>
            <person name="Morin E."/>
            <person name="Otillar R."/>
            <person name="Lindquist E.A."/>
            <person name="Sun H."/>
            <person name="LaButti K.M."/>
            <person name="Schmutz J."/>
            <person name="Jabbour D."/>
            <person name="Luo H."/>
            <person name="Baker S.E."/>
            <person name="Pisabarro A.G."/>
            <person name="Walton J.D."/>
            <person name="Blanchette R.A."/>
            <person name="Henrissat B."/>
            <person name="Martin F."/>
            <person name="Cullen D."/>
            <person name="Hibbett D.S."/>
            <person name="Grigoriev I.V."/>
        </authorList>
    </citation>
    <scope>NUCLEOTIDE SEQUENCE [LARGE SCALE GENOMIC DNA]</scope>
    <source>
        <strain evidence="4">FD-172 SS1</strain>
    </source>
</reference>
<organism evidence="3 4">
    <name type="scientific">Botryobasidium botryosum (strain FD-172 SS1)</name>
    <dbReference type="NCBI Taxonomy" id="930990"/>
    <lineage>
        <taxon>Eukaryota</taxon>
        <taxon>Fungi</taxon>
        <taxon>Dikarya</taxon>
        <taxon>Basidiomycota</taxon>
        <taxon>Agaricomycotina</taxon>
        <taxon>Agaricomycetes</taxon>
        <taxon>Cantharellales</taxon>
        <taxon>Botryobasidiaceae</taxon>
        <taxon>Botryobasidium</taxon>
    </lineage>
</organism>
<accession>A0A067MZW5</accession>
<dbReference type="OrthoDB" id="269872at2759"/>
<feature type="domain" description="Release factor glutamine methyltransferase N-terminal" evidence="2">
    <location>
        <begin position="62"/>
        <end position="90"/>
    </location>
</feature>
<evidence type="ECO:0000313" key="3">
    <source>
        <dbReference type="EMBL" id="KDQ21278.1"/>
    </source>
</evidence>
<dbReference type="EMBL" id="KL198016">
    <property type="protein sequence ID" value="KDQ21278.1"/>
    <property type="molecule type" value="Genomic_DNA"/>
</dbReference>
<keyword evidence="4" id="KW-1185">Reference proteome</keyword>
<feature type="region of interest" description="Disordered" evidence="1">
    <location>
        <begin position="189"/>
        <end position="210"/>
    </location>
</feature>
<feature type="compositionally biased region" description="Low complexity" evidence="1">
    <location>
        <begin position="294"/>
        <end position="327"/>
    </location>
</feature>
<dbReference type="Gene3D" id="1.10.8.10">
    <property type="entry name" value="DNA helicase RuvA subunit, C-terminal domain"/>
    <property type="match status" value="1"/>
</dbReference>
<evidence type="ECO:0000256" key="1">
    <source>
        <dbReference type="SAM" id="MobiDB-lite"/>
    </source>
</evidence>